<dbReference type="RefSeq" id="WP_043948675.1">
    <property type="nucleotide sequence ID" value="NZ_HG966617.1"/>
</dbReference>
<keyword evidence="6 11" id="KW-0812">Transmembrane</keyword>
<evidence type="ECO:0000259" key="12">
    <source>
        <dbReference type="PROSITE" id="PS50109"/>
    </source>
</evidence>
<evidence type="ECO:0000256" key="3">
    <source>
        <dbReference type="ARBA" id="ARBA00012438"/>
    </source>
</evidence>
<dbReference type="SUPFAM" id="SSF47384">
    <property type="entry name" value="Homodimeric domain of signal transducing histidine kinase"/>
    <property type="match status" value="1"/>
</dbReference>
<keyword evidence="7 14" id="KW-0418">Kinase</keyword>
<proteinExistence type="predicted"/>
<accession>X5MP02</accession>
<keyword evidence="10 11" id="KW-0472">Membrane</keyword>
<dbReference type="InterPro" id="IPR050428">
    <property type="entry name" value="TCS_sensor_his_kinase"/>
</dbReference>
<feature type="domain" description="Histidine kinase" evidence="12">
    <location>
        <begin position="247"/>
        <end position="454"/>
    </location>
</feature>
<evidence type="ECO:0000259" key="13">
    <source>
        <dbReference type="PROSITE" id="PS50885"/>
    </source>
</evidence>
<dbReference type="PATRIC" id="fig|1458461.3.peg.2478"/>
<evidence type="ECO:0000256" key="4">
    <source>
        <dbReference type="ARBA" id="ARBA00022553"/>
    </source>
</evidence>
<reference evidence="14 15" key="1">
    <citation type="journal article" date="2014" name="Front. Genet.">
        <title>Genome and metabolic network of "Candidatus Phaeomarinobacter ectocarpi" Ec32, a new candidate genus of Alphaproteobacteria frequently associated with brown algae.</title>
        <authorList>
            <person name="Dittami S.M."/>
            <person name="Barbeyron T."/>
            <person name="Boyen C."/>
            <person name="Cambefort J."/>
            <person name="Collet G."/>
            <person name="Delage L."/>
            <person name="Gobet A."/>
            <person name="Groisillier A."/>
            <person name="Leblanc C."/>
            <person name="Michel G."/>
            <person name="Scornet D."/>
            <person name="Siegel A."/>
            <person name="Tapia J.E."/>
            <person name="Tonon T."/>
        </authorList>
    </citation>
    <scope>NUCLEOTIDE SEQUENCE [LARGE SCALE GENOMIC DNA]</scope>
    <source>
        <strain evidence="14 15">Ec32</strain>
    </source>
</reference>
<evidence type="ECO:0000256" key="1">
    <source>
        <dbReference type="ARBA" id="ARBA00000085"/>
    </source>
</evidence>
<evidence type="ECO:0000256" key="7">
    <source>
        <dbReference type="ARBA" id="ARBA00022777"/>
    </source>
</evidence>
<dbReference type="KEGG" id="pect:BN1012_Phect2473"/>
<dbReference type="InterPro" id="IPR003594">
    <property type="entry name" value="HATPase_dom"/>
</dbReference>
<dbReference type="SUPFAM" id="SSF55874">
    <property type="entry name" value="ATPase domain of HSP90 chaperone/DNA topoisomerase II/histidine kinase"/>
    <property type="match status" value="1"/>
</dbReference>
<dbReference type="InterPro" id="IPR036097">
    <property type="entry name" value="HisK_dim/P_sf"/>
</dbReference>
<keyword evidence="8 11" id="KW-1133">Transmembrane helix</keyword>
<dbReference type="Pfam" id="PF02518">
    <property type="entry name" value="HATPase_c"/>
    <property type="match status" value="1"/>
</dbReference>
<evidence type="ECO:0000256" key="5">
    <source>
        <dbReference type="ARBA" id="ARBA00022679"/>
    </source>
</evidence>
<dbReference type="Gene3D" id="1.10.287.130">
    <property type="match status" value="1"/>
</dbReference>
<dbReference type="EC" id="2.7.13.3" evidence="3"/>
<dbReference type="HOGENOM" id="CLU_000445_42_3_5"/>
<dbReference type="InterPro" id="IPR004358">
    <property type="entry name" value="Sig_transdc_His_kin-like_C"/>
</dbReference>
<dbReference type="Proteomes" id="UP000032160">
    <property type="component" value="Chromosome I"/>
</dbReference>
<comment type="catalytic activity">
    <reaction evidence="1">
        <text>ATP + protein L-histidine = ADP + protein N-phospho-L-histidine.</text>
        <dbReference type="EC" id="2.7.13.3"/>
    </reaction>
</comment>
<dbReference type="SMART" id="SM00387">
    <property type="entry name" value="HATPase_c"/>
    <property type="match status" value="1"/>
</dbReference>
<dbReference type="GO" id="GO:0005886">
    <property type="term" value="C:plasma membrane"/>
    <property type="evidence" value="ECO:0007669"/>
    <property type="project" value="TreeGrafter"/>
</dbReference>
<protein>
    <recommendedName>
        <fullName evidence="3">histidine kinase</fullName>
        <ecNumber evidence="3">2.7.13.3</ecNumber>
    </recommendedName>
</protein>
<comment type="subcellular location">
    <subcellularLocation>
        <location evidence="2">Membrane</location>
    </subcellularLocation>
</comment>
<dbReference type="STRING" id="1458461.BN1012_Phect2473"/>
<dbReference type="InterPro" id="IPR005467">
    <property type="entry name" value="His_kinase_dom"/>
</dbReference>
<evidence type="ECO:0000256" key="11">
    <source>
        <dbReference type="SAM" id="Phobius"/>
    </source>
</evidence>
<dbReference type="InterPro" id="IPR036890">
    <property type="entry name" value="HATPase_C_sf"/>
</dbReference>
<sequence length="454" mass="49222">MRPNSLAFRLVAGAAIWSLVILVGGGLLLASAFRESVESSFDARTDVLLGGLIADAEIGPEGRLVLRRRFTQARFERPFSGLYWQVTNASDGQVLLRSRSIWDQELPIPEATDEPGPRRGQAIGPEGQTLRIVARDVTLPGASREFTFIVAGAVDDIERETEAFNGTIAFAVGILLVGLIGALLIQVRYGLRPLRSVEEGLTDIRSGRAERLTGELPSEIAPLADEMNKLLDHNAQIVERARTHVGNLAHALKTPLSVLTNEAGSPHAAQPADAKMLGDTVRRQTDLMRRQVDHYLVRARAAASGSVLGARASVASVSDDLVRTLKRIHRDRDYHVTVECPEDLDFRGERQDLEELLGNLLDNAFKWADGRISVHAERIAEQVVITVEDDGPGLSEEERARVLKRGARLDESVPGSGLGLSIVEDVAGLYQGSFELDASPLGGVKARLSLPLAA</sequence>
<keyword evidence="9" id="KW-0902">Two-component regulatory system</keyword>
<evidence type="ECO:0000256" key="9">
    <source>
        <dbReference type="ARBA" id="ARBA00023012"/>
    </source>
</evidence>
<dbReference type="PANTHER" id="PTHR45436:SF5">
    <property type="entry name" value="SENSOR HISTIDINE KINASE TRCS"/>
    <property type="match status" value="1"/>
</dbReference>
<feature type="domain" description="HAMP" evidence="13">
    <location>
        <begin position="188"/>
        <end position="239"/>
    </location>
</feature>
<feature type="transmembrane region" description="Helical" evidence="11">
    <location>
        <begin position="163"/>
        <end position="185"/>
    </location>
</feature>
<evidence type="ECO:0000256" key="6">
    <source>
        <dbReference type="ARBA" id="ARBA00022692"/>
    </source>
</evidence>
<dbReference type="EMBL" id="HG966617">
    <property type="protein sequence ID" value="CDO60686.1"/>
    <property type="molecule type" value="Genomic_DNA"/>
</dbReference>
<dbReference type="PROSITE" id="PS50109">
    <property type="entry name" value="HIS_KIN"/>
    <property type="match status" value="1"/>
</dbReference>
<dbReference type="PANTHER" id="PTHR45436">
    <property type="entry name" value="SENSOR HISTIDINE KINASE YKOH"/>
    <property type="match status" value="1"/>
</dbReference>
<evidence type="ECO:0000313" key="15">
    <source>
        <dbReference type="Proteomes" id="UP000032160"/>
    </source>
</evidence>
<dbReference type="GO" id="GO:0000155">
    <property type="term" value="F:phosphorelay sensor kinase activity"/>
    <property type="evidence" value="ECO:0007669"/>
    <property type="project" value="InterPro"/>
</dbReference>
<evidence type="ECO:0000256" key="8">
    <source>
        <dbReference type="ARBA" id="ARBA00022989"/>
    </source>
</evidence>
<dbReference type="InterPro" id="IPR003660">
    <property type="entry name" value="HAMP_dom"/>
</dbReference>
<name>X5MP02_9HYPH</name>
<keyword evidence="4" id="KW-0597">Phosphoprotein</keyword>
<evidence type="ECO:0000313" key="14">
    <source>
        <dbReference type="EMBL" id="CDO60686.1"/>
    </source>
</evidence>
<evidence type="ECO:0000256" key="2">
    <source>
        <dbReference type="ARBA" id="ARBA00004370"/>
    </source>
</evidence>
<organism evidence="14 15">
    <name type="scientific">Candidatus Phaeomarinibacter ectocarpi</name>
    <dbReference type="NCBI Taxonomy" id="1458461"/>
    <lineage>
        <taxon>Bacteria</taxon>
        <taxon>Pseudomonadati</taxon>
        <taxon>Pseudomonadota</taxon>
        <taxon>Alphaproteobacteria</taxon>
        <taxon>Hyphomicrobiales</taxon>
        <taxon>Parvibaculaceae</taxon>
        <taxon>Candidatus Phaeomarinibacter</taxon>
    </lineage>
</organism>
<dbReference type="Gene3D" id="3.30.565.10">
    <property type="entry name" value="Histidine kinase-like ATPase, C-terminal domain"/>
    <property type="match status" value="1"/>
</dbReference>
<dbReference type="PROSITE" id="PS50885">
    <property type="entry name" value="HAMP"/>
    <property type="match status" value="1"/>
</dbReference>
<dbReference type="PRINTS" id="PR00344">
    <property type="entry name" value="BCTRLSENSOR"/>
</dbReference>
<keyword evidence="15" id="KW-1185">Reference proteome</keyword>
<dbReference type="AlphaFoldDB" id="X5MP02"/>
<keyword evidence="5" id="KW-0808">Transferase</keyword>
<dbReference type="OrthoDB" id="9809567at2"/>
<evidence type="ECO:0000256" key="10">
    <source>
        <dbReference type="ARBA" id="ARBA00023136"/>
    </source>
</evidence>
<gene>
    <name evidence="14" type="ORF">BN1012_Phect2473</name>
</gene>